<dbReference type="Pfam" id="PF13692">
    <property type="entry name" value="Glyco_trans_1_4"/>
    <property type="match status" value="1"/>
</dbReference>
<evidence type="ECO:0000256" key="2">
    <source>
        <dbReference type="ARBA" id="ARBA00022679"/>
    </source>
</evidence>
<proteinExistence type="predicted"/>
<gene>
    <name evidence="4" type="ORF">GCM10023340_21410</name>
</gene>
<dbReference type="InterPro" id="IPR028098">
    <property type="entry name" value="Glyco_trans_4-like_N"/>
</dbReference>
<feature type="domain" description="Glycosyltransferase subfamily 4-like N-terminal" evidence="3">
    <location>
        <begin position="14"/>
        <end position="154"/>
    </location>
</feature>
<dbReference type="PANTHER" id="PTHR45947:SF3">
    <property type="entry name" value="SULFOQUINOVOSYL TRANSFERASE SQD2"/>
    <property type="match status" value="1"/>
</dbReference>
<dbReference type="Pfam" id="PF13439">
    <property type="entry name" value="Glyco_transf_4"/>
    <property type="match status" value="1"/>
</dbReference>
<organism evidence="4 5">
    <name type="scientific">Nocardioides marinquilinus</name>
    <dbReference type="NCBI Taxonomy" id="1210400"/>
    <lineage>
        <taxon>Bacteria</taxon>
        <taxon>Bacillati</taxon>
        <taxon>Actinomycetota</taxon>
        <taxon>Actinomycetes</taxon>
        <taxon>Propionibacteriales</taxon>
        <taxon>Nocardioidaceae</taxon>
        <taxon>Nocardioides</taxon>
    </lineage>
</organism>
<dbReference type="PANTHER" id="PTHR45947">
    <property type="entry name" value="SULFOQUINOVOSYL TRANSFERASE SQD2"/>
    <property type="match status" value="1"/>
</dbReference>
<comment type="caution">
    <text evidence="4">The sequence shown here is derived from an EMBL/GenBank/DDBJ whole genome shotgun (WGS) entry which is preliminary data.</text>
</comment>
<dbReference type="Gene3D" id="3.40.50.2000">
    <property type="entry name" value="Glycogen Phosphorylase B"/>
    <property type="match status" value="2"/>
</dbReference>
<evidence type="ECO:0000313" key="5">
    <source>
        <dbReference type="Proteomes" id="UP001500221"/>
    </source>
</evidence>
<name>A0ABP9PMA4_9ACTN</name>
<dbReference type="EMBL" id="BAABKG010000002">
    <property type="protein sequence ID" value="GAA5148055.1"/>
    <property type="molecule type" value="Genomic_DNA"/>
</dbReference>
<dbReference type="SUPFAM" id="SSF53756">
    <property type="entry name" value="UDP-Glycosyltransferase/glycogen phosphorylase"/>
    <property type="match status" value="1"/>
</dbReference>
<sequence length="358" mass="37976">MRIALVTETFYPAVDGTTTTLKAVADRLVDLGHTVRIVAPGPGLPTYRTCTVVRVRPLEPAGPQVRAALDSFRPDLVQVASPGHLGRKALKHTRRTGVPSLVVEQSAVLDHSADYWRSRVADRTDRVLVTSTWMVARLAEFGVDAALWRPGVDAAAFTPALRDQWLHASWSRARAAASAGVAPSVVVGFVGALHRRHGVRRLAELTRVPGVRLVVVGEGPQRGWLEARLPGARFTGPLRTGDLTVAMPSLDLLVHPGEHETCAHTLREASAAGVPVVAPRSGGATDVVRHLETGLLYDPADPRGLARSVEALAADRHRGLLGARGREVAGVRGWSQAVDELAAVHATLVPAAAGAPSP</sequence>
<evidence type="ECO:0000313" key="4">
    <source>
        <dbReference type="EMBL" id="GAA5148055.1"/>
    </source>
</evidence>
<dbReference type="InterPro" id="IPR050194">
    <property type="entry name" value="Glycosyltransferase_grp1"/>
</dbReference>
<reference evidence="5" key="1">
    <citation type="journal article" date="2019" name="Int. J. Syst. Evol. Microbiol.">
        <title>The Global Catalogue of Microorganisms (GCM) 10K type strain sequencing project: providing services to taxonomists for standard genome sequencing and annotation.</title>
        <authorList>
            <consortium name="The Broad Institute Genomics Platform"/>
            <consortium name="The Broad Institute Genome Sequencing Center for Infectious Disease"/>
            <person name="Wu L."/>
            <person name="Ma J."/>
        </authorList>
    </citation>
    <scope>NUCLEOTIDE SEQUENCE [LARGE SCALE GENOMIC DNA]</scope>
    <source>
        <strain evidence="5">JCM 18459</strain>
    </source>
</reference>
<accession>A0ABP9PMA4</accession>
<protein>
    <submittedName>
        <fullName evidence="4">Glycosyltransferase family 1 protein</fullName>
    </submittedName>
</protein>
<evidence type="ECO:0000256" key="1">
    <source>
        <dbReference type="ARBA" id="ARBA00022676"/>
    </source>
</evidence>
<dbReference type="Proteomes" id="UP001500221">
    <property type="component" value="Unassembled WGS sequence"/>
</dbReference>
<keyword evidence="1" id="KW-0328">Glycosyltransferase</keyword>
<evidence type="ECO:0000259" key="3">
    <source>
        <dbReference type="Pfam" id="PF13439"/>
    </source>
</evidence>
<keyword evidence="2" id="KW-0808">Transferase</keyword>
<keyword evidence="5" id="KW-1185">Reference proteome</keyword>
<dbReference type="RefSeq" id="WP_345458099.1">
    <property type="nucleotide sequence ID" value="NZ_BAABKG010000002.1"/>
</dbReference>